<comment type="caution">
    <text evidence="2">The sequence shown here is derived from an EMBL/GenBank/DDBJ whole genome shotgun (WGS) entry which is preliminary data.</text>
</comment>
<dbReference type="EMBL" id="AMZH03016473">
    <property type="protein sequence ID" value="RRT44422.1"/>
    <property type="molecule type" value="Genomic_DNA"/>
</dbReference>
<proteinExistence type="predicted"/>
<accession>A0A426XY84</accession>
<dbReference type="Proteomes" id="UP000287651">
    <property type="component" value="Unassembled WGS sequence"/>
</dbReference>
<organism evidence="2 3">
    <name type="scientific">Ensete ventricosum</name>
    <name type="common">Abyssinian banana</name>
    <name type="synonym">Musa ensete</name>
    <dbReference type="NCBI Taxonomy" id="4639"/>
    <lineage>
        <taxon>Eukaryota</taxon>
        <taxon>Viridiplantae</taxon>
        <taxon>Streptophyta</taxon>
        <taxon>Embryophyta</taxon>
        <taxon>Tracheophyta</taxon>
        <taxon>Spermatophyta</taxon>
        <taxon>Magnoliopsida</taxon>
        <taxon>Liliopsida</taxon>
        <taxon>Zingiberales</taxon>
        <taxon>Musaceae</taxon>
        <taxon>Ensete</taxon>
    </lineage>
</organism>
<feature type="region of interest" description="Disordered" evidence="1">
    <location>
        <begin position="1"/>
        <end position="28"/>
    </location>
</feature>
<evidence type="ECO:0000313" key="2">
    <source>
        <dbReference type="EMBL" id="RRT44422.1"/>
    </source>
</evidence>
<name>A0A426XY84_ENSVE</name>
<protein>
    <submittedName>
        <fullName evidence="2">Uncharacterized protein</fullName>
    </submittedName>
</protein>
<sequence>MRTSPLQGRPPTARPPIGATDYGQGPYRGDHDHITIGAACKGWPPVSMAATYRVARAGIGNACPPARGCYPRAMMPAVRAIASGARCCHLHRSDGRWKGQTVRDSYVTKG</sequence>
<gene>
    <name evidence="2" type="ORF">B296_00021175</name>
</gene>
<reference evidence="2 3" key="1">
    <citation type="journal article" date="2014" name="Agronomy (Basel)">
        <title>A Draft Genome Sequence for Ensete ventricosum, the Drought-Tolerant Tree Against Hunger.</title>
        <authorList>
            <person name="Harrison J."/>
            <person name="Moore K.A."/>
            <person name="Paszkiewicz K."/>
            <person name="Jones T."/>
            <person name="Grant M."/>
            <person name="Ambacheew D."/>
            <person name="Muzemil S."/>
            <person name="Studholme D.J."/>
        </authorList>
    </citation>
    <scope>NUCLEOTIDE SEQUENCE [LARGE SCALE GENOMIC DNA]</scope>
</reference>
<evidence type="ECO:0000313" key="3">
    <source>
        <dbReference type="Proteomes" id="UP000287651"/>
    </source>
</evidence>
<evidence type="ECO:0000256" key="1">
    <source>
        <dbReference type="SAM" id="MobiDB-lite"/>
    </source>
</evidence>
<dbReference type="AlphaFoldDB" id="A0A426XY84"/>